<dbReference type="PANTHER" id="PTHR18460">
    <property type="entry name" value="TEL2 INTERACTING PROTEIN 1 TTI1 FAMILY MEMBER"/>
    <property type="match status" value="1"/>
</dbReference>
<dbReference type="GO" id="GO:0005737">
    <property type="term" value="C:cytoplasm"/>
    <property type="evidence" value="ECO:0007669"/>
    <property type="project" value="TreeGrafter"/>
</dbReference>
<dbReference type="Gene3D" id="1.20.1560.10">
    <property type="entry name" value="ABC transporter type 1, transmembrane domain"/>
    <property type="match status" value="1"/>
</dbReference>
<dbReference type="InterPro" id="IPR036640">
    <property type="entry name" value="ABC1_TM_sf"/>
</dbReference>
<organism evidence="4 5">
    <name type="scientific">Actinidia rufa</name>
    <dbReference type="NCBI Taxonomy" id="165716"/>
    <lineage>
        <taxon>Eukaryota</taxon>
        <taxon>Viridiplantae</taxon>
        <taxon>Streptophyta</taxon>
        <taxon>Embryophyta</taxon>
        <taxon>Tracheophyta</taxon>
        <taxon>Spermatophyta</taxon>
        <taxon>Magnoliopsida</taxon>
        <taxon>eudicotyledons</taxon>
        <taxon>Gunneridae</taxon>
        <taxon>Pentapetalae</taxon>
        <taxon>asterids</taxon>
        <taxon>Ericales</taxon>
        <taxon>Actinidiaceae</taxon>
        <taxon>Actinidia</taxon>
    </lineage>
</organism>
<dbReference type="PANTHER" id="PTHR18460:SF3">
    <property type="entry name" value="TELO2-INTERACTING PROTEIN 1 HOMOLOG"/>
    <property type="match status" value="1"/>
</dbReference>
<evidence type="ECO:0000256" key="2">
    <source>
        <dbReference type="ARBA" id="ARBA00022989"/>
    </source>
</evidence>
<protein>
    <submittedName>
        <fullName evidence="4">ARM repeat superfamily protein</fullName>
    </submittedName>
</protein>
<reference evidence="5" key="1">
    <citation type="submission" date="2019-07" db="EMBL/GenBank/DDBJ databases">
        <title>De Novo Assembly of kiwifruit Actinidia rufa.</title>
        <authorList>
            <person name="Sugita-Konishi S."/>
            <person name="Sato K."/>
            <person name="Mori E."/>
            <person name="Abe Y."/>
            <person name="Kisaki G."/>
            <person name="Hamano K."/>
            <person name="Suezawa K."/>
            <person name="Otani M."/>
            <person name="Fukuda T."/>
            <person name="Manabe T."/>
            <person name="Gomi K."/>
            <person name="Tabuchi M."/>
            <person name="Akimitsu K."/>
            <person name="Kataoka I."/>
        </authorList>
    </citation>
    <scope>NUCLEOTIDE SEQUENCE [LARGE SCALE GENOMIC DNA]</scope>
    <source>
        <strain evidence="5">cv. Fuchu</strain>
    </source>
</reference>
<dbReference type="InterPro" id="IPR052587">
    <property type="entry name" value="TELO2-interacting_protein_1"/>
</dbReference>
<dbReference type="GO" id="GO:0016020">
    <property type="term" value="C:membrane"/>
    <property type="evidence" value="ECO:0007669"/>
    <property type="project" value="InterPro"/>
</dbReference>
<accession>A0A7J0DKJ0</accession>
<comment type="caution">
    <text evidence="4">The sequence shown here is derived from an EMBL/GenBank/DDBJ whole genome shotgun (WGS) entry which is preliminary data.</text>
</comment>
<dbReference type="EMBL" id="BJWL01000270">
    <property type="protein sequence ID" value="GFS37091.1"/>
    <property type="molecule type" value="Genomic_DNA"/>
</dbReference>
<evidence type="ECO:0000313" key="4">
    <source>
        <dbReference type="EMBL" id="GFS37091.1"/>
    </source>
</evidence>
<keyword evidence="2" id="KW-1133">Transmembrane helix</keyword>
<dbReference type="Proteomes" id="UP000585474">
    <property type="component" value="Unassembled WGS sequence"/>
</dbReference>
<dbReference type="OrthoDB" id="49511at2759"/>
<proteinExistence type="predicted"/>
<keyword evidence="1" id="KW-0812">Transmembrane</keyword>
<sequence>MIRGASGNAEAIDQAIRGLAEFLVLVLEDDANLFGLGQSEMVAENPSEAVRKDVPNFGFKGKGSVNAGNMIRSLHVTPSRFLDVFALCFNQNSAFAGSLDKLLSARPSSPGYLHSITEMRARIFSNDENKAITDAAPSEALAGILRLVDSRNEGYLSIVTDVPLGYLRKLISEVQMREHSNESWQSWYSRVGTGQLVLQASTVVCLLNEIIFGVSDKAVDTFVRMFQEYGSNWEEKESSHLIDGIGSILHEYLSAEVWSLPLRHKSSLQQPDSEMFEGHGIDRIGIMPNISSGIIVGLQMFEGRGIYGFEHFMSGSTTIRSFDQEPRFMDSFMRLIYGYSQQPKVYTAGAMEWLCFRLDMLSSITFAFSLVFLISVLTGTIDPS</sequence>
<keyword evidence="5" id="KW-1185">Reference proteome</keyword>
<name>A0A7J0DKJ0_9ERIC</name>
<evidence type="ECO:0000256" key="1">
    <source>
        <dbReference type="ARBA" id="ARBA00022692"/>
    </source>
</evidence>
<keyword evidence="3" id="KW-0472">Membrane</keyword>
<evidence type="ECO:0000256" key="3">
    <source>
        <dbReference type="ARBA" id="ARBA00023136"/>
    </source>
</evidence>
<gene>
    <name evidence="4" type="ORF">Acr_00g0049770</name>
</gene>
<dbReference type="GO" id="GO:0005524">
    <property type="term" value="F:ATP binding"/>
    <property type="evidence" value="ECO:0007669"/>
    <property type="project" value="InterPro"/>
</dbReference>
<dbReference type="AlphaFoldDB" id="A0A7J0DKJ0"/>
<dbReference type="SUPFAM" id="SSF90123">
    <property type="entry name" value="ABC transporter transmembrane region"/>
    <property type="match status" value="1"/>
</dbReference>
<evidence type="ECO:0000313" key="5">
    <source>
        <dbReference type="Proteomes" id="UP000585474"/>
    </source>
</evidence>